<feature type="compositionally biased region" description="Basic and acidic residues" evidence="1">
    <location>
        <begin position="36"/>
        <end position="63"/>
    </location>
</feature>
<name>A0A2P2CHY4_9ZZZZ</name>
<proteinExistence type="predicted"/>
<evidence type="ECO:0000313" key="2">
    <source>
        <dbReference type="EMBL" id="CUR61599.1"/>
    </source>
</evidence>
<accession>A0A2P2CHY4</accession>
<reference evidence="2" key="1">
    <citation type="submission" date="2015-08" db="EMBL/GenBank/DDBJ databases">
        <authorList>
            <person name="Babu N.S."/>
            <person name="Beckwith C.J."/>
            <person name="Beseler K.G."/>
            <person name="Brison A."/>
            <person name="Carone J.V."/>
            <person name="Caskin T.P."/>
            <person name="Diamond M."/>
            <person name="Durham M.E."/>
            <person name="Foxe J.M."/>
            <person name="Go M."/>
            <person name="Henderson B.A."/>
            <person name="Jones I.B."/>
            <person name="McGettigan J.A."/>
            <person name="Micheletti S.J."/>
            <person name="Nasrallah M.E."/>
            <person name="Ortiz D."/>
            <person name="Piller C.R."/>
            <person name="Privatt S.R."/>
            <person name="Schneider S.L."/>
            <person name="Sharp S."/>
            <person name="Smith T.C."/>
            <person name="Stanton J.D."/>
            <person name="Ullery H.E."/>
            <person name="Wilson R.J."/>
            <person name="Serrano M.G."/>
            <person name="Buck G."/>
            <person name="Lee V."/>
            <person name="Wang Y."/>
            <person name="Carvalho R."/>
            <person name="Voegtly L."/>
            <person name="Shi R."/>
            <person name="Duckworth R."/>
            <person name="Johnson A."/>
            <person name="Loviza R."/>
            <person name="Walstead R."/>
            <person name="Shah Z."/>
            <person name="Kiflezghi M."/>
            <person name="Wade K."/>
            <person name="Ball S.L."/>
            <person name="Bradley K.W."/>
            <person name="Asai D.J."/>
            <person name="Bowman C.A."/>
            <person name="Russell D.A."/>
            <person name="Pope W.H."/>
            <person name="Jacobs-Sera D."/>
            <person name="Hendrix R.W."/>
            <person name="Hatfull G.F."/>
        </authorList>
    </citation>
    <scope>NUCLEOTIDE SEQUENCE</scope>
</reference>
<sequence>MRKLSLLIAAAAGYVLGTRAGRERYEQIKKAATRVKEDPRVQEKAHQAADLAKEKAPVVKDKVASAASTAADKVTPSGSGNHRSDLEDSLNPDNVALQDNPYPQGDLP</sequence>
<evidence type="ECO:0008006" key="3">
    <source>
        <dbReference type="Google" id="ProtNLM"/>
    </source>
</evidence>
<evidence type="ECO:0000256" key="1">
    <source>
        <dbReference type="SAM" id="MobiDB-lite"/>
    </source>
</evidence>
<gene>
    <name evidence="2" type="ORF">NOCA1260037</name>
</gene>
<dbReference type="EMBL" id="CZKB01000019">
    <property type="protein sequence ID" value="CUR61599.1"/>
    <property type="molecule type" value="Genomic_DNA"/>
</dbReference>
<dbReference type="Gene3D" id="6.10.140.1430">
    <property type="match status" value="1"/>
</dbReference>
<feature type="region of interest" description="Disordered" evidence="1">
    <location>
        <begin position="36"/>
        <end position="108"/>
    </location>
</feature>
<dbReference type="AlphaFoldDB" id="A0A2P2CHY4"/>
<organism evidence="2">
    <name type="scientific">metagenome</name>
    <dbReference type="NCBI Taxonomy" id="256318"/>
    <lineage>
        <taxon>unclassified sequences</taxon>
        <taxon>metagenomes</taxon>
    </lineage>
</organism>
<protein>
    <recommendedName>
        <fullName evidence="3">YtxH domain-containing protein</fullName>
    </recommendedName>
</protein>